<dbReference type="Pfam" id="PF13701">
    <property type="entry name" value="DDE_Tnp_1_4"/>
    <property type="match status" value="1"/>
</dbReference>
<dbReference type="InterPro" id="IPR047960">
    <property type="entry name" value="Transpos_IS1380"/>
</dbReference>
<organism evidence="2 3">
    <name type="scientific">Branchiibius cervicis</name>
    <dbReference type="NCBI Taxonomy" id="908252"/>
    <lineage>
        <taxon>Bacteria</taxon>
        <taxon>Bacillati</taxon>
        <taxon>Actinomycetota</taxon>
        <taxon>Actinomycetes</taxon>
        <taxon>Micrococcales</taxon>
        <taxon>Dermacoccaceae</taxon>
        <taxon>Branchiibius</taxon>
    </lineage>
</organism>
<sequence length="470" mass="50891">MVKTTALYPQVRVDSAPVSAAGSAGGVLLTKTAAVTGLGAALVDGLGRWMKPFATHRPGKVLTDLAISVALGGDCLADAGLLRAEPGLFGPVGSEATISRTITALARDADRVIRGINTARAAARARAWELAGDAAPNRDTCAEHPLIVDIDATLVTAHSEKEKAAPTFKRGFGFHPLCAFLDHGQAGTGEPLAMLLRAGNAGSNTAADHIAVTTEALKQLPGIDRRWPGRKVLIRTDGAGGTKEFLTWLVKRNLSYSVGFTLPAITPQLYALIPEGVWSPALDSDEEGIRKGAAVAEITDLLRHHGLLTGWPKGIRVIIRRERPHPGAQLRFDDVDGYRITGFATNTTHGQLQQLELRHRRRARCEDRIRIAKDTGLANLPLKSFNSNRIWCHLVMLAGDLTAWMQLLAFEATDPARRWEPKRVRHRIFSIPAVLVRHARQQWLRIKTTAPWAPLVLTAHARLAALGPPI</sequence>
<evidence type="ECO:0000259" key="1">
    <source>
        <dbReference type="Pfam" id="PF13701"/>
    </source>
</evidence>
<gene>
    <name evidence="2" type="ORF">ACFQBT_10925</name>
</gene>
<name>A0ABW2ATR7_9MICO</name>
<protein>
    <submittedName>
        <fullName evidence="2">IS1380 family transposase</fullName>
    </submittedName>
</protein>
<dbReference type="RefSeq" id="WP_377822672.1">
    <property type="nucleotide sequence ID" value="NZ_JBHSWJ010000002.1"/>
</dbReference>
<comment type="caution">
    <text evidence="2">The sequence shown here is derived from an EMBL/GenBank/DDBJ whole genome shotgun (WGS) entry which is preliminary data.</text>
</comment>
<dbReference type="EMBL" id="JBHSWJ010000002">
    <property type="protein sequence ID" value="MFC6714298.1"/>
    <property type="molecule type" value="Genomic_DNA"/>
</dbReference>
<dbReference type="InterPro" id="IPR025668">
    <property type="entry name" value="Tnp_DDE_dom"/>
</dbReference>
<keyword evidence="3" id="KW-1185">Reference proteome</keyword>
<dbReference type="NCBIfam" id="NF033539">
    <property type="entry name" value="transpos_IS1380"/>
    <property type="match status" value="1"/>
</dbReference>
<accession>A0ABW2ATR7</accession>
<evidence type="ECO:0000313" key="2">
    <source>
        <dbReference type="EMBL" id="MFC6714298.1"/>
    </source>
</evidence>
<dbReference type="Proteomes" id="UP001596356">
    <property type="component" value="Unassembled WGS sequence"/>
</dbReference>
<feature type="domain" description="Transposase DDE" evidence="1">
    <location>
        <begin position="8"/>
        <end position="466"/>
    </location>
</feature>
<proteinExistence type="predicted"/>
<evidence type="ECO:0000313" key="3">
    <source>
        <dbReference type="Proteomes" id="UP001596356"/>
    </source>
</evidence>
<reference evidence="3" key="1">
    <citation type="journal article" date="2019" name="Int. J. Syst. Evol. Microbiol.">
        <title>The Global Catalogue of Microorganisms (GCM) 10K type strain sequencing project: providing services to taxonomists for standard genome sequencing and annotation.</title>
        <authorList>
            <consortium name="The Broad Institute Genomics Platform"/>
            <consortium name="The Broad Institute Genome Sequencing Center for Infectious Disease"/>
            <person name="Wu L."/>
            <person name="Ma J."/>
        </authorList>
    </citation>
    <scope>NUCLEOTIDE SEQUENCE [LARGE SCALE GENOMIC DNA]</scope>
    <source>
        <strain evidence="3">NBRC 106593</strain>
    </source>
</reference>